<dbReference type="PROSITE" id="PS51257">
    <property type="entry name" value="PROKAR_LIPOPROTEIN"/>
    <property type="match status" value="1"/>
</dbReference>
<evidence type="ECO:0008006" key="2">
    <source>
        <dbReference type="Google" id="ProtNLM"/>
    </source>
</evidence>
<gene>
    <name evidence="1" type="ORF">ABQM86_16285</name>
</gene>
<organism evidence="1">
    <name type="scientific">Paenarthrobacter sp. AMU7</name>
    <dbReference type="NCBI Taxonomy" id="3162492"/>
    <lineage>
        <taxon>Bacteria</taxon>
        <taxon>Bacillati</taxon>
        <taxon>Actinomycetota</taxon>
        <taxon>Actinomycetes</taxon>
        <taxon>Micrococcales</taxon>
        <taxon>Micrococcaceae</taxon>
        <taxon>Paenarthrobacter</taxon>
    </lineage>
</organism>
<dbReference type="RefSeq" id="WP_369744939.1">
    <property type="nucleotide sequence ID" value="NZ_CP165735.1"/>
</dbReference>
<dbReference type="EMBL" id="CP165735">
    <property type="protein sequence ID" value="XDV70506.1"/>
    <property type="molecule type" value="Genomic_DNA"/>
</dbReference>
<sequence length="145" mass="16093">MGDTGMRRETKVGFALLALLTLTAAGCDERSFTRDYARSVPNSVIQVGEKTDRTWEYVDRDGVSRGLNTCEDLSPWNGAYSCKSPDGTVELTFSVSKRMRNPTLRVVNEEVPLYCTNNGFWGDGLRFCIPASDPAVPPQPVPRRD</sequence>
<dbReference type="AlphaFoldDB" id="A0AB39YNL5"/>
<name>A0AB39YNL5_9MICC</name>
<evidence type="ECO:0000313" key="1">
    <source>
        <dbReference type="EMBL" id="XDV70506.1"/>
    </source>
</evidence>
<reference evidence="1" key="1">
    <citation type="submission" date="2024-07" db="EMBL/GenBank/DDBJ databases">
        <authorList>
            <person name="Li J."/>
            <person name="Wei H."/>
            <person name="Ma J."/>
        </authorList>
    </citation>
    <scope>NUCLEOTIDE SEQUENCE</scope>
    <source>
        <strain evidence="1">AMU7</strain>
    </source>
</reference>
<proteinExistence type="predicted"/>
<protein>
    <recommendedName>
        <fullName evidence="2">Lipoprotein</fullName>
    </recommendedName>
</protein>
<accession>A0AB39YNL5</accession>